<dbReference type="Proteomes" id="UP000521872">
    <property type="component" value="Unassembled WGS sequence"/>
</dbReference>
<comment type="caution">
    <text evidence="1">The sequence shown here is derived from an EMBL/GenBank/DDBJ whole genome shotgun (WGS) entry which is preliminary data.</text>
</comment>
<sequence>MKVKVQDNGLRLRSNLPVEIHGLIINELEDEKDALKQCALTCRLYRHLAQTLLFKAIVLELLPEPESNPAQKLLAILAQSPRIVNYVRCLTFSVNFFAAAFFGKGFGMPDPDDSWVPEVLCALVNVRRLHIGLPAHETCFPELSPATMAMVHSKCQSVLHLTVEDIRDVPWTILTNLNSVESLDLNNAHFLPDISGQPASQTVDFHMSFPHLKRISYSTSSMNDFPGKDVTSIQSILSFLEQSTARGGLKSLSINIHNALVPATPTHFQAVKQIISNSAESLKTVDVTLSTHVPVLLPNDELIFDDSSMPLLTELSNNELIFNVSSMPLLTELSLTCVISPITFHCFSRHLETVPTSGRNFNKISLHPIITNSSLVTEKKFDDECFKYFENLVLNVVLPQTLSLSVKFTIYGPHSTQRAETLIKQRMPALHAKNLLQFDTKRDAPLGLSEPSS</sequence>
<protein>
    <recommendedName>
        <fullName evidence="3">F-box domain-containing protein</fullName>
    </recommendedName>
</protein>
<organism evidence="1 2">
    <name type="scientific">Agrocybe pediades</name>
    <dbReference type="NCBI Taxonomy" id="84607"/>
    <lineage>
        <taxon>Eukaryota</taxon>
        <taxon>Fungi</taxon>
        <taxon>Dikarya</taxon>
        <taxon>Basidiomycota</taxon>
        <taxon>Agaricomycotina</taxon>
        <taxon>Agaricomycetes</taxon>
        <taxon>Agaricomycetidae</taxon>
        <taxon>Agaricales</taxon>
        <taxon>Agaricineae</taxon>
        <taxon>Strophariaceae</taxon>
        <taxon>Agrocybe</taxon>
    </lineage>
</organism>
<gene>
    <name evidence="1" type="ORF">D9613_008829</name>
</gene>
<proteinExistence type="predicted"/>
<keyword evidence="2" id="KW-1185">Reference proteome</keyword>
<name>A0A8H4VNP4_9AGAR</name>
<evidence type="ECO:0008006" key="3">
    <source>
        <dbReference type="Google" id="ProtNLM"/>
    </source>
</evidence>
<evidence type="ECO:0000313" key="1">
    <source>
        <dbReference type="EMBL" id="KAF4616347.1"/>
    </source>
</evidence>
<dbReference type="EMBL" id="JAACJL010000031">
    <property type="protein sequence ID" value="KAF4616347.1"/>
    <property type="molecule type" value="Genomic_DNA"/>
</dbReference>
<accession>A0A8H4VNP4</accession>
<reference evidence="1 2" key="1">
    <citation type="submission" date="2019-12" db="EMBL/GenBank/DDBJ databases">
        <authorList>
            <person name="Floudas D."/>
            <person name="Bentzer J."/>
            <person name="Ahren D."/>
            <person name="Johansson T."/>
            <person name="Persson P."/>
            <person name="Tunlid A."/>
        </authorList>
    </citation>
    <scope>NUCLEOTIDE SEQUENCE [LARGE SCALE GENOMIC DNA]</scope>
    <source>
        <strain evidence="1 2">CBS 102.39</strain>
    </source>
</reference>
<evidence type="ECO:0000313" key="2">
    <source>
        <dbReference type="Proteomes" id="UP000521872"/>
    </source>
</evidence>
<dbReference type="AlphaFoldDB" id="A0A8H4VNP4"/>